<feature type="region of interest" description="Disordered" evidence="1">
    <location>
        <begin position="162"/>
        <end position="298"/>
    </location>
</feature>
<reference evidence="3 4" key="1">
    <citation type="submission" date="2016-04" db="EMBL/GenBank/DDBJ databases">
        <title>Evolutionary innovation and constraint leading to complex multicellularity in the Ascomycota.</title>
        <authorList>
            <person name="Cisse O."/>
            <person name="Nguyen A."/>
            <person name="Hewitt D.A."/>
            <person name="Jedd G."/>
            <person name="Stajich J.E."/>
        </authorList>
    </citation>
    <scope>NUCLEOTIDE SEQUENCE [LARGE SCALE GENOMIC DNA]</scope>
    <source>
        <strain evidence="3 4">DAH-3</strain>
    </source>
</reference>
<feature type="domain" description="Ell binding protein Ebp1 C-terminal" evidence="2">
    <location>
        <begin position="252"/>
        <end position="495"/>
    </location>
</feature>
<feature type="compositionally biased region" description="Low complexity" evidence="1">
    <location>
        <begin position="227"/>
        <end position="242"/>
    </location>
</feature>
<evidence type="ECO:0000256" key="1">
    <source>
        <dbReference type="SAM" id="MobiDB-lite"/>
    </source>
</evidence>
<proteinExistence type="predicted"/>
<comment type="caution">
    <text evidence="3">The sequence shown here is derived from an EMBL/GenBank/DDBJ whole genome shotgun (WGS) entry which is preliminary data.</text>
</comment>
<dbReference type="InterPro" id="IPR049403">
    <property type="entry name" value="Ebp1_C"/>
</dbReference>
<name>A0A1U7LP52_NEOID</name>
<feature type="compositionally biased region" description="Polar residues" evidence="1">
    <location>
        <begin position="162"/>
        <end position="186"/>
    </location>
</feature>
<dbReference type="Proteomes" id="UP000186594">
    <property type="component" value="Unassembled WGS sequence"/>
</dbReference>
<evidence type="ECO:0000313" key="4">
    <source>
        <dbReference type="Proteomes" id="UP000186594"/>
    </source>
</evidence>
<dbReference type="AlphaFoldDB" id="A0A1U7LP52"/>
<gene>
    <name evidence="3" type="ORF">NEOLI_003736</name>
</gene>
<protein>
    <recommendedName>
        <fullName evidence="2">Ell binding protein Ebp1 C-terminal domain-containing protein</fullName>
    </recommendedName>
</protein>
<keyword evidence="4" id="KW-1185">Reference proteome</keyword>
<evidence type="ECO:0000259" key="2">
    <source>
        <dbReference type="Pfam" id="PF21204"/>
    </source>
</evidence>
<sequence length="551" mass="61959">MATTESIASLEDRLLNLRNRLGHSPDSGGRPGQYESFIPIDHDQTHWADIKTDEPIAKNTDAKPNNSSPEIARKRPTVQIDDQDAKRRRIAEMVPPLLSPKLPPEFDLENIRSRIPKMLDGELPDIYDSRSNTATPKKAKRKSLVVKLKCSHIAQVLIPQGSVSSRPAKSTTARANGVAKSSQKASLTKPKINRTDAVKTSTLDRPPLKRDDAPPSLKTPRLTKNNTTPPSSQQVSSVSTPQGATMSPVLSKKGNVPLKDYKKQRRMSLDAQTPKDRPQPQTKSTNHKFESSSQPNPLLVRESDEHALLMSESKKYSERSVNLKHQCEAQRLSNPDLAGLLGLEALLYWLYAFDCDDRIRKLSGLSLSATPWRSLIEYSKFVISLNSDQALLALCHQINQIVYTRLHYIGSRLLHRNQNLCTEPIKSTESEVPATPGRHVEQTRTLKDFWVICEQTLRDHDHIKTSSQLGARFSIDVIRKRFPKTWARRTVEMLEDTPKNAESFALTEDSSVFILPVKIHSSARETACFVHSVLGEYSLQKGLQYRPARLE</sequence>
<feature type="region of interest" description="Disordered" evidence="1">
    <location>
        <begin position="53"/>
        <end position="83"/>
    </location>
</feature>
<dbReference type="EMBL" id="LXFE01000793">
    <property type="protein sequence ID" value="OLL24450.1"/>
    <property type="molecule type" value="Genomic_DNA"/>
</dbReference>
<evidence type="ECO:0000313" key="3">
    <source>
        <dbReference type="EMBL" id="OLL24450.1"/>
    </source>
</evidence>
<dbReference type="Pfam" id="PF21204">
    <property type="entry name" value="Ebp1_C"/>
    <property type="match status" value="1"/>
</dbReference>
<accession>A0A1U7LP52</accession>
<organism evidence="3 4">
    <name type="scientific">Neolecta irregularis (strain DAH-3)</name>
    <dbReference type="NCBI Taxonomy" id="1198029"/>
    <lineage>
        <taxon>Eukaryota</taxon>
        <taxon>Fungi</taxon>
        <taxon>Dikarya</taxon>
        <taxon>Ascomycota</taxon>
        <taxon>Taphrinomycotina</taxon>
        <taxon>Neolectales</taxon>
        <taxon>Neolectaceae</taxon>
        <taxon>Neolecta</taxon>
    </lineage>
</organism>